<evidence type="ECO:0000313" key="5">
    <source>
        <dbReference type="EMBL" id="AWG26276.1"/>
    </source>
</evidence>
<organism evidence="5 6">
    <name type="scientific">Flavobacterium kingsejongi</name>
    <dbReference type="NCBI Taxonomy" id="1678728"/>
    <lineage>
        <taxon>Bacteria</taxon>
        <taxon>Pseudomonadati</taxon>
        <taxon>Bacteroidota</taxon>
        <taxon>Flavobacteriia</taxon>
        <taxon>Flavobacteriales</taxon>
        <taxon>Flavobacteriaceae</taxon>
        <taxon>Flavobacterium</taxon>
    </lineage>
</organism>
<protein>
    <recommendedName>
        <fullName evidence="4">Peptide-N-glycosidase F N-terminal domain-containing protein</fullName>
    </recommendedName>
</protein>
<dbReference type="InterPro" id="IPR015196">
    <property type="entry name" value="PngaseF_N"/>
</dbReference>
<dbReference type="InterPro" id="IPR014784">
    <property type="entry name" value="Cu2_ascorb_mOase-like_C"/>
</dbReference>
<feature type="domain" description="Peptide-N-glycosidase F N-terminal" evidence="4">
    <location>
        <begin position="23"/>
        <end position="173"/>
    </location>
</feature>
<dbReference type="InterPro" id="IPR015197">
    <property type="entry name" value="PngaseF_C"/>
</dbReference>
<evidence type="ECO:0000313" key="6">
    <source>
        <dbReference type="Proteomes" id="UP000244677"/>
    </source>
</evidence>
<dbReference type="AlphaFoldDB" id="A0A2S1LRL1"/>
<evidence type="ECO:0000256" key="2">
    <source>
        <dbReference type="ARBA" id="ARBA00023157"/>
    </source>
</evidence>
<dbReference type="EMBL" id="CP020919">
    <property type="protein sequence ID" value="AWG26276.1"/>
    <property type="molecule type" value="Genomic_DNA"/>
</dbReference>
<keyword evidence="2" id="KW-1015">Disulfide bond</keyword>
<dbReference type="OrthoDB" id="626993at2"/>
<feature type="signal peptide" evidence="3">
    <location>
        <begin position="1"/>
        <end position="19"/>
    </location>
</feature>
<feature type="chain" id="PRO_5015405146" description="Peptide-N-glycosidase F N-terminal domain-containing protein" evidence="3">
    <location>
        <begin position="20"/>
        <end position="442"/>
    </location>
</feature>
<dbReference type="Pfam" id="PF09112">
    <property type="entry name" value="N-glycanase_N"/>
    <property type="match status" value="1"/>
</dbReference>
<dbReference type="SMART" id="SM01290">
    <property type="entry name" value="N-glycanase_N"/>
    <property type="match status" value="1"/>
</dbReference>
<sequence>MKKTLLLLILCLQGLFSTAQQTTLTVFNEILFYDGYAGVVSFPVPEGVIRHRNDLYAKKLTDAQLAAFGTTLTADVTIKAACDNYDRIGNVNLAFVPKGATTYVPSEVQRIELGRFITPFMNKNIAPTQVPYTFNVDNIAKILKDPTILAAYDIWAELEVFGVPYAAQTQVSGCTGRNDVFYGTLKLVSNSETQSVVPSFLLPLNFKKDLNNYAAGASDAVGQTVRTITFTLSEQVLNAKMYLITSNHGANSGGEEYNRRQHNIFVDDVLKLQYTPGGLSCEPFRMFNTQGNGIYGPVPRTLATWASFSNWCPGDVIPIRTIALGDLAPGVHTFKITVPTAVFANQEGYIPVSVYLQGVKYSLGTEEFNTTTFSLYPNPTNGQVTIQSEEAVKSAVVYNMLGQQVWKGSTKQIDLSGSQPGVYTVQIEFANEHKATQKIVRK</sequence>
<evidence type="ECO:0000256" key="1">
    <source>
        <dbReference type="ARBA" id="ARBA00022729"/>
    </source>
</evidence>
<evidence type="ECO:0000256" key="3">
    <source>
        <dbReference type="SAM" id="SignalP"/>
    </source>
</evidence>
<keyword evidence="1 3" id="KW-0732">Signal</keyword>
<dbReference type="InterPro" id="IPR026444">
    <property type="entry name" value="Secre_tail"/>
</dbReference>
<dbReference type="KEGG" id="fki:FK004_14070"/>
<dbReference type="GO" id="GO:0016715">
    <property type="term" value="F:oxidoreductase activity, acting on paired donors, with incorporation or reduction of molecular oxygen, reduced ascorbate as one donor, and incorporation of one atom of oxygen"/>
    <property type="evidence" value="ECO:0007669"/>
    <property type="project" value="InterPro"/>
</dbReference>
<dbReference type="Proteomes" id="UP000244677">
    <property type="component" value="Chromosome"/>
</dbReference>
<dbReference type="NCBIfam" id="TIGR04183">
    <property type="entry name" value="Por_Secre_tail"/>
    <property type="match status" value="1"/>
</dbReference>
<dbReference type="Pfam" id="PF09113">
    <property type="entry name" value="N-glycanase_C"/>
    <property type="match status" value="1"/>
</dbReference>
<gene>
    <name evidence="5" type="ORF">FK004_14070</name>
</gene>
<reference evidence="5 6" key="1">
    <citation type="submission" date="2017-04" db="EMBL/GenBank/DDBJ databases">
        <title>Complete genome sequence of Flavobacterium kingsejong AJ004.</title>
        <authorList>
            <person name="Lee P.C."/>
        </authorList>
    </citation>
    <scope>NUCLEOTIDE SEQUENCE [LARGE SCALE GENOMIC DNA]</scope>
    <source>
        <strain evidence="5 6">AJ004</strain>
    </source>
</reference>
<proteinExistence type="predicted"/>
<dbReference type="Gene3D" id="2.60.120.230">
    <property type="match status" value="2"/>
</dbReference>
<accession>A0A2S1LRL1</accession>
<dbReference type="RefSeq" id="WP_108737809.1">
    <property type="nucleotide sequence ID" value="NZ_CP020919.1"/>
</dbReference>
<evidence type="ECO:0000259" key="4">
    <source>
        <dbReference type="SMART" id="SM01290"/>
    </source>
</evidence>
<dbReference type="InterPro" id="IPR008977">
    <property type="entry name" value="PHM/PNGase_F_dom_sf"/>
</dbReference>
<dbReference type="SUPFAM" id="SSF49742">
    <property type="entry name" value="PHM/PNGase F"/>
    <property type="match status" value="1"/>
</dbReference>
<dbReference type="Pfam" id="PF18962">
    <property type="entry name" value="Por_Secre_tail"/>
    <property type="match status" value="1"/>
</dbReference>
<keyword evidence="6" id="KW-1185">Reference proteome</keyword>
<name>A0A2S1LRL1_9FLAO</name>